<sequence length="63" mass="7002">MMLSDRIADHITAGMAAGFGNHCVADAIIAEFVQWGDSNCDHGSHTVKRRCNVCWDIIRREAK</sequence>
<organism evidence="1">
    <name type="scientific">viral metagenome</name>
    <dbReference type="NCBI Taxonomy" id="1070528"/>
    <lineage>
        <taxon>unclassified sequences</taxon>
        <taxon>metagenomes</taxon>
        <taxon>organismal metagenomes</taxon>
    </lineage>
</organism>
<reference evidence="1" key="1">
    <citation type="submission" date="2020-03" db="EMBL/GenBank/DDBJ databases">
        <title>The deep terrestrial virosphere.</title>
        <authorList>
            <person name="Holmfeldt K."/>
            <person name="Nilsson E."/>
            <person name="Simone D."/>
            <person name="Lopez-Fernandez M."/>
            <person name="Wu X."/>
            <person name="de Brujin I."/>
            <person name="Lundin D."/>
            <person name="Andersson A."/>
            <person name="Bertilsson S."/>
            <person name="Dopson M."/>
        </authorList>
    </citation>
    <scope>NUCLEOTIDE SEQUENCE</scope>
    <source>
        <strain evidence="1">MM415B02086</strain>
    </source>
</reference>
<evidence type="ECO:0000313" key="1">
    <source>
        <dbReference type="EMBL" id="QJA86387.1"/>
    </source>
</evidence>
<dbReference type="EMBL" id="MT142632">
    <property type="protein sequence ID" value="QJA86387.1"/>
    <property type="molecule type" value="Genomic_DNA"/>
</dbReference>
<name>A0A6M3KW87_9ZZZZ</name>
<proteinExistence type="predicted"/>
<protein>
    <submittedName>
        <fullName evidence="1">Uncharacterized protein</fullName>
    </submittedName>
</protein>
<dbReference type="AlphaFoldDB" id="A0A6M3KW87"/>
<accession>A0A6M3KW87</accession>
<gene>
    <name evidence="1" type="ORF">MM415B02086_0011</name>
</gene>